<evidence type="ECO:0000313" key="3">
    <source>
        <dbReference type="EMBL" id="KAJ6807798.1"/>
    </source>
</evidence>
<organism evidence="3 4">
    <name type="scientific">Iris pallida</name>
    <name type="common">Sweet iris</name>
    <dbReference type="NCBI Taxonomy" id="29817"/>
    <lineage>
        <taxon>Eukaryota</taxon>
        <taxon>Viridiplantae</taxon>
        <taxon>Streptophyta</taxon>
        <taxon>Embryophyta</taxon>
        <taxon>Tracheophyta</taxon>
        <taxon>Spermatophyta</taxon>
        <taxon>Magnoliopsida</taxon>
        <taxon>Liliopsida</taxon>
        <taxon>Asparagales</taxon>
        <taxon>Iridaceae</taxon>
        <taxon>Iridoideae</taxon>
        <taxon>Irideae</taxon>
        <taxon>Iris</taxon>
    </lineage>
</organism>
<evidence type="ECO:0000259" key="2">
    <source>
        <dbReference type="PROSITE" id="PS50030"/>
    </source>
</evidence>
<feature type="domain" description="UBA" evidence="2">
    <location>
        <begin position="151"/>
        <end position="203"/>
    </location>
</feature>
<feature type="compositionally biased region" description="Basic and acidic residues" evidence="1">
    <location>
        <begin position="71"/>
        <end position="80"/>
    </location>
</feature>
<dbReference type="InterPro" id="IPR015940">
    <property type="entry name" value="UBA"/>
</dbReference>
<feature type="region of interest" description="Disordered" evidence="1">
    <location>
        <begin position="1"/>
        <end position="150"/>
    </location>
</feature>
<feature type="region of interest" description="Disordered" evidence="1">
    <location>
        <begin position="260"/>
        <end position="281"/>
    </location>
</feature>
<feature type="compositionally biased region" description="Basic and acidic residues" evidence="1">
    <location>
        <begin position="126"/>
        <end position="136"/>
    </location>
</feature>
<sequence length="659" mass="71079">MSPASKSKSKDKSAAKMVKEHNKAAKSSVTPVNGGSGVAASAYDPVSGMFHTLESVPSASTPTSQSNGRFRTIDETEEHSGSSLGTAAEYDSVSNNDSCSGESEDQQKEKMVAGPTSRTEPIPGSDMDKREKIRQKNERKHQRQREKRAQELHERCCSYLTSRKLESLAQKLVAMGFTSEQATMALIQNEGRLEESALWLTEGGEESKQQAPINLDGVNPKINITDELARIADMELIFKCTKQEVERAVVACEGDLEKAEENLRTQKQEPTVAPQKSEESADHPIVSAGFHNNRLATSSQNSTGRAQLKGLAPAIGQQRRDERDLNNTKAAVTAGFAPVETANRNLLSLRKVQPKPDWTKPQAPTPLEKRWPNTSSIPSTPYSLASPLQVGAAHTKPEPRYVATSGSDVKANMAGGTLREPITMMQRSQPNVTRPNLPSTSIGLSASPPASSGWYPSSSNPVELMKLANGGLGQQLRNLAMNGSSSQQFYPQNHHQQFITGPVESNGMGWGASWSMQGTTTRSSSSSTSLAVPSSLGLFTGWGSTGPSSSSPVDWSTRGSMPQCDYTSIDWSLDSTPLPLPLSSIKGERLYDNSWHASYMTSKAARPLVSNGVCNSGLQDGGLMVDRPMPSAGSHEWTSPFGGKDLFRVPRQFVTSPSP</sequence>
<protein>
    <recommendedName>
        <fullName evidence="2">UBA domain-containing protein</fullName>
    </recommendedName>
</protein>
<evidence type="ECO:0000256" key="1">
    <source>
        <dbReference type="SAM" id="MobiDB-lite"/>
    </source>
</evidence>
<proteinExistence type="predicted"/>
<dbReference type="EMBL" id="JANAVB010033816">
    <property type="protein sequence ID" value="KAJ6807798.1"/>
    <property type="molecule type" value="Genomic_DNA"/>
</dbReference>
<dbReference type="InterPro" id="IPR009060">
    <property type="entry name" value="UBA-like_sf"/>
</dbReference>
<gene>
    <name evidence="3" type="ORF">M6B38_171850</name>
</gene>
<feature type="region of interest" description="Disordered" evidence="1">
    <location>
        <begin position="350"/>
        <end position="376"/>
    </location>
</feature>
<dbReference type="AlphaFoldDB" id="A0AAX6EV21"/>
<feature type="compositionally biased region" description="Polar residues" evidence="1">
    <location>
        <begin position="92"/>
        <end position="101"/>
    </location>
</feature>
<dbReference type="SUPFAM" id="SSF46934">
    <property type="entry name" value="UBA-like"/>
    <property type="match status" value="1"/>
</dbReference>
<dbReference type="Gene3D" id="1.10.8.10">
    <property type="entry name" value="DNA helicase RuvA subunit, C-terminal domain"/>
    <property type="match status" value="1"/>
</dbReference>
<reference evidence="3" key="1">
    <citation type="journal article" date="2023" name="GigaByte">
        <title>Genome assembly of the bearded iris, Iris pallida Lam.</title>
        <authorList>
            <person name="Bruccoleri R.E."/>
            <person name="Oakeley E.J."/>
            <person name="Faust A.M.E."/>
            <person name="Altorfer M."/>
            <person name="Dessus-Babus S."/>
            <person name="Burckhardt D."/>
            <person name="Oertli M."/>
            <person name="Naumann U."/>
            <person name="Petersen F."/>
            <person name="Wong J."/>
        </authorList>
    </citation>
    <scope>NUCLEOTIDE SEQUENCE</scope>
    <source>
        <strain evidence="3">GSM-AAB239-AS_SAM_17_03QT</strain>
    </source>
</reference>
<keyword evidence="4" id="KW-1185">Reference proteome</keyword>
<reference evidence="3" key="2">
    <citation type="submission" date="2023-04" db="EMBL/GenBank/DDBJ databases">
        <authorList>
            <person name="Bruccoleri R.E."/>
            <person name="Oakeley E.J."/>
            <person name="Faust A.-M."/>
            <person name="Dessus-Babus S."/>
            <person name="Altorfer M."/>
            <person name="Burckhardt D."/>
            <person name="Oertli M."/>
            <person name="Naumann U."/>
            <person name="Petersen F."/>
            <person name="Wong J."/>
        </authorList>
    </citation>
    <scope>NUCLEOTIDE SEQUENCE</scope>
    <source>
        <strain evidence="3">GSM-AAB239-AS_SAM_17_03QT</strain>
        <tissue evidence="3">Leaf</tissue>
    </source>
</reference>
<feature type="compositionally biased region" description="Polar residues" evidence="1">
    <location>
        <begin position="55"/>
        <end position="69"/>
    </location>
</feature>
<evidence type="ECO:0000313" key="4">
    <source>
        <dbReference type="Proteomes" id="UP001140949"/>
    </source>
</evidence>
<name>A0AAX6EV21_IRIPA</name>
<dbReference type="PROSITE" id="PS50030">
    <property type="entry name" value="UBA"/>
    <property type="match status" value="1"/>
</dbReference>
<feature type="compositionally biased region" description="Basic and acidic residues" evidence="1">
    <location>
        <begin position="8"/>
        <end position="23"/>
    </location>
</feature>
<comment type="caution">
    <text evidence="3">The sequence shown here is derived from an EMBL/GenBank/DDBJ whole genome shotgun (WGS) entry which is preliminary data.</text>
</comment>
<feature type="compositionally biased region" description="Basic residues" evidence="1">
    <location>
        <begin position="137"/>
        <end position="146"/>
    </location>
</feature>
<dbReference type="PANTHER" id="PTHR35294">
    <property type="entry name" value="UBIQUITIN-ASSOCIATED/TRANSLATION ELONGATION FACTOR EF1B PROTEIN"/>
    <property type="match status" value="1"/>
</dbReference>
<accession>A0AAX6EV21</accession>
<dbReference type="PANTHER" id="PTHR35294:SF1">
    <property type="entry name" value="OS05G0409000 PROTEIN"/>
    <property type="match status" value="1"/>
</dbReference>
<dbReference type="Proteomes" id="UP001140949">
    <property type="component" value="Unassembled WGS sequence"/>
</dbReference>